<organism evidence="4 5">
    <name type="scientific">Saprolegnia diclina (strain VS20)</name>
    <dbReference type="NCBI Taxonomy" id="1156394"/>
    <lineage>
        <taxon>Eukaryota</taxon>
        <taxon>Sar</taxon>
        <taxon>Stramenopiles</taxon>
        <taxon>Oomycota</taxon>
        <taxon>Saprolegniomycetes</taxon>
        <taxon>Saprolegniales</taxon>
        <taxon>Saprolegniaceae</taxon>
        <taxon>Saprolegnia</taxon>
    </lineage>
</organism>
<dbReference type="InterPro" id="IPR032675">
    <property type="entry name" value="LRR_dom_sf"/>
</dbReference>
<reference evidence="4 5" key="1">
    <citation type="submission" date="2012-04" db="EMBL/GenBank/DDBJ databases">
        <title>The Genome Sequence of Saprolegnia declina VS20.</title>
        <authorList>
            <consortium name="The Broad Institute Genome Sequencing Platform"/>
            <person name="Russ C."/>
            <person name="Nusbaum C."/>
            <person name="Tyler B."/>
            <person name="van West P."/>
            <person name="Dieguez-Uribeondo J."/>
            <person name="de Bruijn I."/>
            <person name="Tripathy S."/>
            <person name="Jiang R."/>
            <person name="Young S.K."/>
            <person name="Zeng Q."/>
            <person name="Gargeya S."/>
            <person name="Fitzgerald M."/>
            <person name="Haas B."/>
            <person name="Abouelleil A."/>
            <person name="Alvarado L."/>
            <person name="Arachchi H.M."/>
            <person name="Berlin A."/>
            <person name="Chapman S.B."/>
            <person name="Goldberg J."/>
            <person name="Griggs A."/>
            <person name="Gujja S."/>
            <person name="Hansen M."/>
            <person name="Howarth C."/>
            <person name="Imamovic A."/>
            <person name="Larimer J."/>
            <person name="McCowen C."/>
            <person name="Montmayeur A."/>
            <person name="Murphy C."/>
            <person name="Neiman D."/>
            <person name="Pearson M."/>
            <person name="Priest M."/>
            <person name="Roberts A."/>
            <person name="Saif S."/>
            <person name="Shea T."/>
            <person name="Sisk P."/>
            <person name="Sykes S."/>
            <person name="Wortman J."/>
            <person name="Nusbaum C."/>
            <person name="Birren B."/>
        </authorList>
    </citation>
    <scope>NUCLEOTIDE SEQUENCE [LARGE SCALE GENOMIC DNA]</scope>
    <source>
        <strain evidence="4 5">VS20</strain>
    </source>
</reference>
<keyword evidence="3" id="KW-0677">Repeat</keyword>
<protein>
    <submittedName>
        <fullName evidence="4">Uncharacterized protein</fullName>
    </submittedName>
</protein>
<keyword evidence="5" id="KW-1185">Reference proteome</keyword>
<gene>
    <name evidence="4" type="ORF">SDRG_15930</name>
</gene>
<dbReference type="GO" id="GO:0006913">
    <property type="term" value="P:nucleocytoplasmic transport"/>
    <property type="evidence" value="ECO:0007669"/>
    <property type="project" value="TreeGrafter"/>
</dbReference>
<dbReference type="GO" id="GO:0031267">
    <property type="term" value="F:small GTPase binding"/>
    <property type="evidence" value="ECO:0007669"/>
    <property type="project" value="TreeGrafter"/>
</dbReference>
<dbReference type="InParanoid" id="T0R2D9"/>
<dbReference type="GeneID" id="19956657"/>
<dbReference type="SUPFAM" id="SSF52047">
    <property type="entry name" value="RNI-like"/>
    <property type="match status" value="1"/>
</dbReference>
<dbReference type="GO" id="GO:0005096">
    <property type="term" value="F:GTPase activator activity"/>
    <property type="evidence" value="ECO:0007669"/>
    <property type="project" value="UniProtKB-KW"/>
</dbReference>
<dbReference type="VEuPathDB" id="FungiDB:SDRG_15930"/>
<sequence length="366" mass="39925">MRHRFIDVRISARPIPPTDGQYAVQSSFLTALADLLVSIRRVNKLALRGVFKVRFPDEAAAALTAWIQATPLMSLTMKNVEEVSSARQLWAERTRVASLETRLGEDGGSTLWGHLTHLDVELLPRSQTSYVVERLVNSALVLLHARSSDVSQDTDGPDVQSFLDDDLSRLTRLTTLRLTKIHLSTTHCLTLALLLPRCSHLGLTSNKLHDVDVLALALFLRHAAHLETLMLVKQGFGDVGASALSTALMQTLGAKALGCLLAHHPRLATCRLQNNPLGANGVAVLLFAWTLSAFCDALQSTTTLNELGVSSVGNLGGFHRRRLLSTLQTLAWNPHLNGPINDARLHDLTTAVSHTQLKSLNCSIFG</sequence>
<dbReference type="Proteomes" id="UP000030762">
    <property type="component" value="Unassembled WGS sequence"/>
</dbReference>
<keyword evidence="2" id="KW-0433">Leucine-rich repeat</keyword>
<name>T0R2D9_SAPDV</name>
<dbReference type="GO" id="GO:0048471">
    <property type="term" value="C:perinuclear region of cytoplasm"/>
    <property type="evidence" value="ECO:0007669"/>
    <property type="project" value="TreeGrafter"/>
</dbReference>
<dbReference type="GO" id="GO:0005634">
    <property type="term" value="C:nucleus"/>
    <property type="evidence" value="ECO:0007669"/>
    <property type="project" value="TreeGrafter"/>
</dbReference>
<dbReference type="EMBL" id="JH767238">
    <property type="protein sequence ID" value="EQC26193.1"/>
    <property type="molecule type" value="Genomic_DNA"/>
</dbReference>
<dbReference type="AlphaFoldDB" id="T0R2D9"/>
<dbReference type="OrthoDB" id="272549at2759"/>
<keyword evidence="1" id="KW-0343">GTPase activation</keyword>
<dbReference type="PANTHER" id="PTHR24113">
    <property type="entry name" value="RAN GTPASE-ACTIVATING PROTEIN 1"/>
    <property type="match status" value="1"/>
</dbReference>
<evidence type="ECO:0000256" key="1">
    <source>
        <dbReference type="ARBA" id="ARBA00022468"/>
    </source>
</evidence>
<dbReference type="GO" id="GO:0005829">
    <property type="term" value="C:cytosol"/>
    <property type="evidence" value="ECO:0007669"/>
    <property type="project" value="TreeGrafter"/>
</dbReference>
<dbReference type="OMA" id="TAWIQAT"/>
<dbReference type="PANTHER" id="PTHR24113:SF12">
    <property type="entry name" value="RAN GTPASE-ACTIVATING PROTEIN 1"/>
    <property type="match status" value="1"/>
</dbReference>
<accession>T0R2D9</accession>
<dbReference type="Gene3D" id="3.80.10.10">
    <property type="entry name" value="Ribonuclease Inhibitor"/>
    <property type="match status" value="1"/>
</dbReference>
<evidence type="ECO:0000256" key="2">
    <source>
        <dbReference type="ARBA" id="ARBA00022614"/>
    </source>
</evidence>
<evidence type="ECO:0000313" key="5">
    <source>
        <dbReference type="Proteomes" id="UP000030762"/>
    </source>
</evidence>
<evidence type="ECO:0000256" key="3">
    <source>
        <dbReference type="ARBA" id="ARBA00022737"/>
    </source>
</evidence>
<proteinExistence type="predicted"/>
<dbReference type="InterPro" id="IPR027038">
    <property type="entry name" value="RanGap"/>
</dbReference>
<dbReference type="RefSeq" id="XP_008620338.1">
    <property type="nucleotide sequence ID" value="XM_008622116.1"/>
</dbReference>
<evidence type="ECO:0000313" key="4">
    <source>
        <dbReference type="EMBL" id="EQC26193.1"/>
    </source>
</evidence>